<reference evidence="3" key="2">
    <citation type="submission" date="2015-07" db="EMBL/GenBank/DDBJ databases">
        <authorList>
            <person name="Noorani M."/>
        </authorList>
    </citation>
    <scope>NUCLEOTIDE SEQUENCE [LARGE SCALE GENOMIC DNA]</scope>
    <source>
        <strain evidence="3">ATCC 27428</strain>
    </source>
</reference>
<reference evidence="2 5" key="3">
    <citation type="submission" date="2020-08" db="EMBL/GenBank/DDBJ databases">
        <title>Genomic Encyclopedia of Type Strains, Phase III (KMG-III): the genomes of soil and plant-associated and newly described type strains.</title>
        <authorList>
            <person name="Whitman W."/>
        </authorList>
    </citation>
    <scope>NUCLEOTIDE SEQUENCE [LARGE SCALE GENOMIC DNA]</scope>
    <source>
        <strain evidence="2 5">CECT 3259</strain>
    </source>
</reference>
<protein>
    <submittedName>
        <fullName evidence="3">Uncharacterized protein</fullName>
    </submittedName>
</protein>
<dbReference type="AlphaFoldDB" id="A0A2N8NUW2"/>
<dbReference type="EMBL" id="LGUI01000005">
    <property type="protein sequence ID" value="PNE32553.1"/>
    <property type="molecule type" value="Genomic_DNA"/>
</dbReference>
<dbReference type="Proteomes" id="UP000528608">
    <property type="component" value="Unassembled WGS sequence"/>
</dbReference>
<dbReference type="Proteomes" id="UP000235945">
    <property type="component" value="Unassembled WGS sequence"/>
</dbReference>
<proteinExistence type="predicted"/>
<evidence type="ECO:0000313" key="2">
    <source>
        <dbReference type="EMBL" id="MBB5121224.1"/>
    </source>
</evidence>
<dbReference type="RefSeq" id="WP_102919536.1">
    <property type="nucleotide sequence ID" value="NZ_JACHJF010000017.1"/>
</dbReference>
<evidence type="ECO:0000256" key="1">
    <source>
        <dbReference type="SAM" id="MobiDB-lite"/>
    </source>
</evidence>
<keyword evidence="4" id="KW-1185">Reference proteome</keyword>
<accession>A0A2N8NUW2</accession>
<sequence length="160" mass="17762">MSKVADKARAAAGSEEEKNRISACHDRLIHELSDTRRQHSRERVKAYQAQGLQIAQHTFDATAKPSKDGKSALDAFNEHFMNAVAKPYLEDLSRKLTLDDANLEGLAGAPSLDLGDRDGEYKALEAKLKEVRENLSGNAPKGLPSEKEIKEHLMKHGLRF</sequence>
<dbReference type="EMBL" id="JACHJF010000017">
    <property type="protein sequence ID" value="MBB5121224.1"/>
    <property type="molecule type" value="Genomic_DNA"/>
</dbReference>
<gene>
    <name evidence="3" type="ORF">AF335_18545</name>
    <name evidence="2" type="ORF">FHS36_004678</name>
</gene>
<evidence type="ECO:0000313" key="3">
    <source>
        <dbReference type="EMBL" id="PNE32553.1"/>
    </source>
</evidence>
<evidence type="ECO:0000313" key="4">
    <source>
        <dbReference type="Proteomes" id="UP000235945"/>
    </source>
</evidence>
<name>A0A2N8NUW2_STREU</name>
<comment type="caution">
    <text evidence="3">The sequence shown here is derived from an EMBL/GenBank/DDBJ whole genome shotgun (WGS) entry which is preliminary data.</text>
</comment>
<feature type="region of interest" description="Disordered" evidence="1">
    <location>
        <begin position="1"/>
        <end position="22"/>
    </location>
</feature>
<organism evidence="3 4">
    <name type="scientific">Streptomyces eurocidicus</name>
    <name type="common">Streptoverticillium eurocidicus</name>
    <dbReference type="NCBI Taxonomy" id="66423"/>
    <lineage>
        <taxon>Bacteria</taxon>
        <taxon>Bacillati</taxon>
        <taxon>Actinomycetota</taxon>
        <taxon>Actinomycetes</taxon>
        <taxon>Kitasatosporales</taxon>
        <taxon>Streptomycetaceae</taxon>
        <taxon>Streptomyces</taxon>
    </lineage>
</organism>
<evidence type="ECO:0000313" key="5">
    <source>
        <dbReference type="Proteomes" id="UP000528608"/>
    </source>
</evidence>
<reference evidence="4" key="1">
    <citation type="submission" date="2015-07" db="EMBL/GenBank/DDBJ databases">
        <authorList>
            <person name="Graham D.E."/>
            <person name="Giannone R.J."/>
            <person name="Gulvik C.A."/>
            <person name="Hettich R.L."/>
            <person name="Klingeman D.M."/>
            <person name="Mahan K.M."/>
            <person name="Parry R.J."/>
            <person name="Spain J.C."/>
        </authorList>
    </citation>
    <scope>NUCLEOTIDE SEQUENCE [LARGE SCALE GENOMIC DNA]</scope>
    <source>
        <strain evidence="4">ATCC 27428</strain>
    </source>
</reference>